<sequence>MDTNDTALFDSAFTQDARWDLSGRVMEGLKAIHTECFDATIIKLDTTHYVTNIRINVTDEGSEASISALYHAKHYRGGTGMVPGLPWFMTGGVYFLDLVKVDVDGLWKIKFFKMNKMWTEGDYSVMGHD</sequence>
<organism evidence="2 3">
    <name type="scientific">Lepidopterella palustris CBS 459.81</name>
    <dbReference type="NCBI Taxonomy" id="1314670"/>
    <lineage>
        <taxon>Eukaryota</taxon>
        <taxon>Fungi</taxon>
        <taxon>Dikarya</taxon>
        <taxon>Ascomycota</taxon>
        <taxon>Pezizomycotina</taxon>
        <taxon>Dothideomycetes</taxon>
        <taxon>Pleosporomycetidae</taxon>
        <taxon>Mytilinidiales</taxon>
        <taxon>Argynnaceae</taxon>
        <taxon>Lepidopterella</taxon>
    </lineage>
</organism>
<dbReference type="EMBL" id="KV745840">
    <property type="protein sequence ID" value="OCK73296.1"/>
    <property type="molecule type" value="Genomic_DNA"/>
</dbReference>
<gene>
    <name evidence="2" type="ORF">K432DRAFT_410809</name>
</gene>
<dbReference type="SUPFAM" id="SSF54427">
    <property type="entry name" value="NTF2-like"/>
    <property type="match status" value="1"/>
</dbReference>
<name>A0A8E2DX17_9PEZI</name>
<reference evidence="2 3" key="1">
    <citation type="journal article" date="2016" name="Nat. Commun.">
        <title>Ectomycorrhizal ecology is imprinted in the genome of the dominant symbiotic fungus Cenococcum geophilum.</title>
        <authorList>
            <consortium name="DOE Joint Genome Institute"/>
            <person name="Peter M."/>
            <person name="Kohler A."/>
            <person name="Ohm R.A."/>
            <person name="Kuo A."/>
            <person name="Krutzmann J."/>
            <person name="Morin E."/>
            <person name="Arend M."/>
            <person name="Barry K.W."/>
            <person name="Binder M."/>
            <person name="Choi C."/>
            <person name="Clum A."/>
            <person name="Copeland A."/>
            <person name="Grisel N."/>
            <person name="Haridas S."/>
            <person name="Kipfer T."/>
            <person name="LaButti K."/>
            <person name="Lindquist E."/>
            <person name="Lipzen A."/>
            <person name="Maire R."/>
            <person name="Meier B."/>
            <person name="Mihaltcheva S."/>
            <person name="Molinier V."/>
            <person name="Murat C."/>
            <person name="Poggeler S."/>
            <person name="Quandt C.A."/>
            <person name="Sperisen C."/>
            <person name="Tritt A."/>
            <person name="Tisserant E."/>
            <person name="Crous P.W."/>
            <person name="Henrissat B."/>
            <person name="Nehls U."/>
            <person name="Egli S."/>
            <person name="Spatafora J.W."/>
            <person name="Grigoriev I.V."/>
            <person name="Martin F.M."/>
        </authorList>
    </citation>
    <scope>NUCLEOTIDE SEQUENCE [LARGE SCALE GENOMIC DNA]</scope>
    <source>
        <strain evidence="2 3">CBS 459.81</strain>
    </source>
</reference>
<dbReference type="Gene3D" id="3.10.450.50">
    <property type="match status" value="1"/>
</dbReference>
<accession>A0A8E2DX17</accession>
<dbReference type="InterPro" id="IPR032710">
    <property type="entry name" value="NTF2-like_dom_sf"/>
</dbReference>
<protein>
    <recommendedName>
        <fullName evidence="1">SnoaL-like domain-containing protein</fullName>
    </recommendedName>
</protein>
<dbReference type="Pfam" id="PF13577">
    <property type="entry name" value="SnoaL_4"/>
    <property type="match status" value="1"/>
</dbReference>
<evidence type="ECO:0000259" key="1">
    <source>
        <dbReference type="Pfam" id="PF13577"/>
    </source>
</evidence>
<evidence type="ECO:0000313" key="3">
    <source>
        <dbReference type="Proteomes" id="UP000250266"/>
    </source>
</evidence>
<keyword evidence="3" id="KW-1185">Reference proteome</keyword>
<dbReference type="OrthoDB" id="2148716at2759"/>
<dbReference type="InterPro" id="IPR037401">
    <property type="entry name" value="SnoaL-like"/>
</dbReference>
<dbReference type="AlphaFoldDB" id="A0A8E2DX17"/>
<feature type="domain" description="SnoaL-like" evidence="1">
    <location>
        <begin position="1"/>
        <end position="111"/>
    </location>
</feature>
<dbReference type="Proteomes" id="UP000250266">
    <property type="component" value="Unassembled WGS sequence"/>
</dbReference>
<evidence type="ECO:0000313" key="2">
    <source>
        <dbReference type="EMBL" id="OCK73296.1"/>
    </source>
</evidence>
<proteinExistence type="predicted"/>